<evidence type="ECO:0000313" key="1">
    <source>
        <dbReference type="EMBL" id="KAK5987011.1"/>
    </source>
</evidence>
<accession>A0ABR0S4B1</accession>
<proteinExistence type="predicted"/>
<reference evidence="1 2" key="1">
    <citation type="submission" date="2024-01" db="EMBL/GenBank/DDBJ databases">
        <title>Complete genome of Cladobotryum mycophilum ATHUM6906.</title>
        <authorList>
            <person name="Christinaki A.C."/>
            <person name="Myridakis A.I."/>
            <person name="Kouvelis V.N."/>
        </authorList>
    </citation>
    <scope>NUCLEOTIDE SEQUENCE [LARGE SCALE GENOMIC DNA]</scope>
    <source>
        <strain evidence="1 2">ATHUM6906</strain>
    </source>
</reference>
<sequence length="470" mass="54660">MKKIPKSPYAIISNKFRAAVERCAFQNLEIKSHELDTFVRMLTPSRQRYLRSLQYSIVLPPVDEAVARRLERPAETEAVSRLFSFAMKRLFEAPHRLNGIRDIRLYLDDVGYPNEIRRPMCGRDDELGDYRFLRTRINLLEVDTLPQLTCISHLIFSSWLRTPNPSVQLELAARMTGLQRIMFVLDNFEMRYLGLLRDDRSSLATTLRLHLERTTSISTAIIDMNMNGGLLTKLNINGVFDGALFWPHASETAVSPTKWRNLQILKVQLEQHTPSGWWYFMPEGNPIYGTPARNPAEDANDYPPSFTDGDNESPYDIEAERYWNMRNIDDVPREDMLIRNTPNEDAMQPLFEAWAKALRCMPYLKGAKLTFRVSIPMNKPYEEEYMYPVDWEIVYEAPDFTHSDWGEELLPEKHCCRRLILHNTCGWRPRQSTIDLLQHVGEESYLGTEMMLLVMNQWGKVVRNGQVSTA</sequence>
<dbReference type="EMBL" id="JAVFKD010000016">
    <property type="protein sequence ID" value="KAK5987011.1"/>
    <property type="molecule type" value="Genomic_DNA"/>
</dbReference>
<organism evidence="1 2">
    <name type="scientific">Cladobotryum mycophilum</name>
    <dbReference type="NCBI Taxonomy" id="491253"/>
    <lineage>
        <taxon>Eukaryota</taxon>
        <taxon>Fungi</taxon>
        <taxon>Dikarya</taxon>
        <taxon>Ascomycota</taxon>
        <taxon>Pezizomycotina</taxon>
        <taxon>Sordariomycetes</taxon>
        <taxon>Hypocreomycetidae</taxon>
        <taxon>Hypocreales</taxon>
        <taxon>Hypocreaceae</taxon>
        <taxon>Cladobotryum</taxon>
    </lineage>
</organism>
<comment type="caution">
    <text evidence="1">The sequence shown here is derived from an EMBL/GenBank/DDBJ whole genome shotgun (WGS) entry which is preliminary data.</text>
</comment>
<keyword evidence="2" id="KW-1185">Reference proteome</keyword>
<evidence type="ECO:0000313" key="2">
    <source>
        <dbReference type="Proteomes" id="UP001338125"/>
    </source>
</evidence>
<name>A0ABR0S4B1_9HYPO</name>
<gene>
    <name evidence="1" type="ORF">PT974_11126</name>
</gene>
<dbReference type="Proteomes" id="UP001338125">
    <property type="component" value="Unassembled WGS sequence"/>
</dbReference>
<protein>
    <submittedName>
        <fullName evidence="1">Uncharacterized protein</fullName>
    </submittedName>
</protein>